<keyword evidence="4 5" id="KW-0472">Membrane</keyword>
<dbReference type="PANTHER" id="PTHR30371">
    <property type="entry name" value="SEC-INDEPENDENT PROTEIN TRANSLOCASE PROTEIN TATC"/>
    <property type="match status" value="1"/>
</dbReference>
<evidence type="ECO:0000256" key="2">
    <source>
        <dbReference type="ARBA" id="ARBA00022692"/>
    </source>
</evidence>
<keyword evidence="2 5" id="KW-0812">Transmembrane</keyword>
<feature type="transmembrane region" description="Helical" evidence="5">
    <location>
        <begin position="26"/>
        <end position="44"/>
    </location>
</feature>
<feature type="transmembrane region" description="Helical" evidence="5">
    <location>
        <begin position="111"/>
        <end position="135"/>
    </location>
</feature>
<comment type="subunit">
    <text evidence="5">Forms a complex with TatA.</text>
</comment>
<feature type="transmembrane region" description="Helical" evidence="5">
    <location>
        <begin position="155"/>
        <end position="175"/>
    </location>
</feature>
<sequence length="353" mass="39142">MRKRTKAVQTDGQVLMDHIRELRTRIIVCAVVLIISGIIGYIFYSPILEWLRSPLGTNLYYSTPAGSFNFVIKVVSMVGILAAVPFVIFQLIMFVQPVFKERLSTARVMTYTILSILLAVTGALFAFYVILPGALKFFAGFQIAGLSALIDANNYLNFVTNAMVTFIVVFQIPLLMVIIDHIKPISPSKLLKAEKWVVLGGLLVSLLVPFALDVTTSLLIASPIIILYNVSVAIIMIRHAVAHHKKAERPVTVPLGKEEIMLNNHFISDFVETPMFAHVAASEATASSHINSTPIHIVKGQRTGIPLHAKPLPGAVNIERLRAEAKAQREQKIAERVARYNHPTSFRLINDIR</sequence>
<feature type="transmembrane region" description="Helical" evidence="5">
    <location>
        <begin position="70"/>
        <end position="99"/>
    </location>
</feature>
<evidence type="ECO:0000256" key="1">
    <source>
        <dbReference type="ARBA" id="ARBA00004141"/>
    </source>
</evidence>
<keyword evidence="3 5" id="KW-1133">Transmembrane helix</keyword>
<organism evidence="6 7">
    <name type="scientific">Candidatus Microsaccharimonas sossegonensis</name>
    <dbReference type="NCBI Taxonomy" id="2506948"/>
    <lineage>
        <taxon>Bacteria</taxon>
        <taxon>Candidatus Saccharimonadota</taxon>
        <taxon>Candidatus Saccharimonadia</taxon>
        <taxon>Candidatus Saccharimonadales</taxon>
        <taxon>Candidatus Saccharimonadaceae</taxon>
        <taxon>Candidatus Microsaccharimonas</taxon>
    </lineage>
</organism>
<keyword evidence="5" id="KW-1003">Cell membrane</keyword>
<proteinExistence type="inferred from homology"/>
<comment type="function">
    <text evidence="5">Part of the twin-arginine translocation (Tat) system that transports large folded proteins containing a characteristic twin-arginine motif in their signal peptide across membranes.</text>
</comment>
<keyword evidence="5" id="KW-0653">Protein transport</keyword>
<keyword evidence="5" id="KW-0811">Translocation</keyword>
<dbReference type="Pfam" id="PF00902">
    <property type="entry name" value="TatC"/>
    <property type="match status" value="1"/>
</dbReference>
<dbReference type="EMBL" id="SCKX01000001">
    <property type="protein sequence ID" value="RWZ78214.1"/>
    <property type="molecule type" value="Genomic_DNA"/>
</dbReference>
<dbReference type="HAMAP" id="MF_00902">
    <property type="entry name" value="TatC"/>
    <property type="match status" value="1"/>
</dbReference>
<dbReference type="GO" id="GO:0065002">
    <property type="term" value="P:intracellular protein transmembrane transport"/>
    <property type="evidence" value="ECO:0007669"/>
    <property type="project" value="TreeGrafter"/>
</dbReference>
<evidence type="ECO:0000256" key="3">
    <source>
        <dbReference type="ARBA" id="ARBA00022989"/>
    </source>
</evidence>
<comment type="caution">
    <text evidence="6">The sequence shown here is derived from an EMBL/GenBank/DDBJ whole genome shotgun (WGS) entry which is preliminary data.</text>
</comment>
<dbReference type="AlphaFoldDB" id="A0A4Q0AGL6"/>
<dbReference type="PANTHER" id="PTHR30371:SF0">
    <property type="entry name" value="SEC-INDEPENDENT PROTEIN TRANSLOCASE PROTEIN TATC, CHLOROPLASTIC-RELATED"/>
    <property type="match status" value="1"/>
</dbReference>
<dbReference type="GO" id="GO:0009977">
    <property type="term" value="F:proton motive force dependent protein transmembrane transporter activity"/>
    <property type="evidence" value="ECO:0007669"/>
    <property type="project" value="TreeGrafter"/>
</dbReference>
<comment type="similarity">
    <text evidence="5">Belongs to the TatC family.</text>
</comment>
<gene>
    <name evidence="5" type="primary">tatC</name>
    <name evidence="6" type="ORF">EOT05_00385</name>
</gene>
<dbReference type="GO" id="GO:0033281">
    <property type="term" value="C:TAT protein transport complex"/>
    <property type="evidence" value="ECO:0007669"/>
    <property type="project" value="UniProtKB-UniRule"/>
</dbReference>
<name>A0A4Q0AGL6_9BACT</name>
<evidence type="ECO:0000313" key="6">
    <source>
        <dbReference type="EMBL" id="RWZ78214.1"/>
    </source>
</evidence>
<evidence type="ECO:0000256" key="5">
    <source>
        <dbReference type="HAMAP-Rule" id="MF_00902"/>
    </source>
</evidence>
<feature type="transmembrane region" description="Helical" evidence="5">
    <location>
        <begin position="218"/>
        <end position="237"/>
    </location>
</feature>
<dbReference type="PRINTS" id="PR01840">
    <property type="entry name" value="TATCFAMILY"/>
</dbReference>
<reference evidence="6" key="1">
    <citation type="submission" date="2019-01" db="EMBL/GenBank/DDBJ databases">
        <title>Genomic signatures and co-occurrence patterns of the ultra-small Saccharimodia (Patescibacteria phylum) suggest a symbiotic lifestyle.</title>
        <authorList>
            <person name="Lemos L."/>
            <person name="Medeiros J."/>
            <person name="Andreote F."/>
            <person name="Fernandes G."/>
            <person name="Varani A."/>
            <person name="Oliveira G."/>
            <person name="Pylro V."/>
        </authorList>
    </citation>
    <scope>NUCLEOTIDE SEQUENCE [LARGE SCALE GENOMIC DNA]</scope>
    <source>
        <strain evidence="6">AMD02</strain>
    </source>
</reference>
<keyword evidence="5" id="KW-0813">Transport</keyword>
<comment type="subcellular location">
    <subcellularLocation>
        <location evidence="5">Cell membrane</location>
        <topology evidence="5">Multi-pass membrane protein</topology>
    </subcellularLocation>
    <subcellularLocation>
        <location evidence="1">Membrane</location>
        <topology evidence="1">Multi-pass membrane protein</topology>
    </subcellularLocation>
</comment>
<dbReference type="Proteomes" id="UP000289257">
    <property type="component" value="Unassembled WGS sequence"/>
</dbReference>
<protein>
    <recommendedName>
        <fullName evidence="5">Sec-independent protein translocase protein TatC</fullName>
    </recommendedName>
</protein>
<evidence type="ECO:0000313" key="7">
    <source>
        <dbReference type="Proteomes" id="UP000289257"/>
    </source>
</evidence>
<accession>A0A4Q0AGL6</accession>
<evidence type="ECO:0000256" key="4">
    <source>
        <dbReference type="ARBA" id="ARBA00023136"/>
    </source>
</evidence>
<keyword evidence="7" id="KW-1185">Reference proteome</keyword>
<dbReference type="GO" id="GO:0043953">
    <property type="term" value="P:protein transport by the Tat complex"/>
    <property type="evidence" value="ECO:0007669"/>
    <property type="project" value="UniProtKB-UniRule"/>
</dbReference>
<dbReference type="InterPro" id="IPR002033">
    <property type="entry name" value="TatC"/>
</dbReference>
<feature type="transmembrane region" description="Helical" evidence="5">
    <location>
        <begin position="196"/>
        <end position="212"/>
    </location>
</feature>